<gene>
    <name evidence="29" type="primary">CYP2U1</name>
</gene>
<dbReference type="Proteomes" id="UP000694570">
    <property type="component" value="Unplaced"/>
</dbReference>
<keyword evidence="18" id="KW-0472">Membrane</keyword>
<comment type="catalytic activity">
    <reaction evidence="19">
        <text>(5Z,8Z,11Z,14Z)-eicosatetraenoate + reduced [NADPH--hemoprotein reductase] + O2 = 19-hydroxy-(5Z,8Z,11Z,14Z)-eicosatetraenoate + oxidized [NADPH--hemoprotein reductase] + H2O + H(+)</text>
        <dbReference type="Rhea" id="RHEA:39759"/>
        <dbReference type="Rhea" id="RHEA-COMP:11964"/>
        <dbReference type="Rhea" id="RHEA-COMP:11965"/>
        <dbReference type="ChEBI" id="CHEBI:15377"/>
        <dbReference type="ChEBI" id="CHEBI:15378"/>
        <dbReference type="ChEBI" id="CHEBI:15379"/>
        <dbReference type="ChEBI" id="CHEBI:32395"/>
        <dbReference type="ChEBI" id="CHEBI:57618"/>
        <dbReference type="ChEBI" id="CHEBI:58210"/>
        <dbReference type="ChEBI" id="CHEBI:76627"/>
    </reaction>
    <physiologicalReaction direction="left-to-right" evidence="19">
        <dbReference type="Rhea" id="RHEA:39760"/>
    </physiologicalReaction>
</comment>
<comment type="catalytic activity">
    <reaction evidence="20">
        <text>(5Z,8Z,11Z,14Z)-eicosatetraenoate + reduced [NADPH--hemoprotein reductase] + O2 = 20-hydroxy-(5Z,8Z,11Z,14Z)-eicosatetraenoate + oxidized [NADPH--hemoprotein reductase] + H2O + H(+)</text>
        <dbReference type="Rhea" id="RHEA:39755"/>
        <dbReference type="Rhea" id="RHEA-COMP:11964"/>
        <dbReference type="Rhea" id="RHEA-COMP:11965"/>
        <dbReference type="ChEBI" id="CHEBI:15377"/>
        <dbReference type="ChEBI" id="CHEBI:15378"/>
        <dbReference type="ChEBI" id="CHEBI:15379"/>
        <dbReference type="ChEBI" id="CHEBI:32395"/>
        <dbReference type="ChEBI" id="CHEBI:57618"/>
        <dbReference type="ChEBI" id="CHEBI:58210"/>
        <dbReference type="ChEBI" id="CHEBI:76624"/>
    </reaction>
    <physiologicalReaction direction="left-to-right" evidence="20">
        <dbReference type="Rhea" id="RHEA:39756"/>
    </physiologicalReaction>
</comment>
<dbReference type="SUPFAM" id="SSF48264">
    <property type="entry name" value="Cytochrome P450"/>
    <property type="match status" value="1"/>
</dbReference>
<keyword evidence="15 28" id="KW-0503">Monooxygenase</keyword>
<evidence type="ECO:0000313" key="29">
    <source>
        <dbReference type="Ensembl" id="ENSSSCP00030001664.1"/>
    </source>
</evidence>
<evidence type="ECO:0000256" key="9">
    <source>
        <dbReference type="ARBA" id="ARBA00022792"/>
    </source>
</evidence>
<evidence type="ECO:0000313" key="30">
    <source>
        <dbReference type="Proteomes" id="UP000694570"/>
    </source>
</evidence>
<dbReference type="InterPro" id="IPR050182">
    <property type="entry name" value="Cytochrome_P450_fam2"/>
</dbReference>
<evidence type="ECO:0000256" key="11">
    <source>
        <dbReference type="ARBA" id="ARBA00022848"/>
    </source>
</evidence>
<dbReference type="PANTHER" id="PTHR24300">
    <property type="entry name" value="CYTOCHROME P450 508A4-RELATED"/>
    <property type="match status" value="1"/>
</dbReference>
<keyword evidence="16" id="KW-0443">Lipid metabolism</keyword>
<dbReference type="FunFam" id="1.10.630.10:FF:000017">
    <property type="entry name" value="cytochrome P450 2U1 isoform X1"/>
    <property type="match status" value="1"/>
</dbReference>
<dbReference type="InterPro" id="IPR002401">
    <property type="entry name" value="Cyt_P450_E_grp-I"/>
</dbReference>
<evidence type="ECO:0000256" key="25">
    <source>
        <dbReference type="ARBA" id="ARBA00067282"/>
    </source>
</evidence>
<keyword evidence="10" id="KW-0256">Endoplasmic reticulum</keyword>
<keyword evidence="11" id="KW-0492">Microsome</keyword>
<keyword evidence="8 27" id="KW-0479">Metal-binding</keyword>
<evidence type="ECO:0000256" key="10">
    <source>
        <dbReference type="ARBA" id="ARBA00022824"/>
    </source>
</evidence>
<comment type="catalytic activity">
    <reaction evidence="21">
        <text>N-[(5Z,8Z,11Z,14Z)-eicosatetraenoyl]-serotonin + reduced [NADPH--hemoprotein reductase] + O2 = 2-oxo-N-[(5Z,8Z,11Z,14Z)-eicosatetraenoyl]-serotonin + oxidized [NADPH--hemoprotein reductase] + H2O + H(+)</text>
        <dbReference type="Rhea" id="RHEA:50296"/>
        <dbReference type="Rhea" id="RHEA-COMP:11964"/>
        <dbReference type="Rhea" id="RHEA-COMP:11965"/>
        <dbReference type="ChEBI" id="CHEBI:15377"/>
        <dbReference type="ChEBI" id="CHEBI:15378"/>
        <dbReference type="ChEBI" id="CHEBI:15379"/>
        <dbReference type="ChEBI" id="CHEBI:57618"/>
        <dbReference type="ChEBI" id="CHEBI:58210"/>
        <dbReference type="ChEBI" id="CHEBI:132255"/>
        <dbReference type="ChEBI" id="CHEBI:132256"/>
    </reaction>
    <physiologicalReaction direction="left-to-right" evidence="21">
        <dbReference type="Rhea" id="RHEA:50297"/>
    </physiologicalReaction>
</comment>
<dbReference type="PRINTS" id="PR00463">
    <property type="entry name" value="EP450I"/>
</dbReference>
<dbReference type="PROSITE" id="PS00086">
    <property type="entry name" value="CYTOCHROME_P450"/>
    <property type="match status" value="1"/>
</dbReference>
<evidence type="ECO:0000256" key="19">
    <source>
        <dbReference type="ARBA" id="ARBA00049206"/>
    </source>
</evidence>
<evidence type="ECO:0000256" key="7">
    <source>
        <dbReference type="ARBA" id="ARBA00022692"/>
    </source>
</evidence>
<evidence type="ECO:0000256" key="21">
    <source>
        <dbReference type="ARBA" id="ARBA00052159"/>
    </source>
</evidence>
<keyword evidence="13 28" id="KW-0560">Oxidoreductase</keyword>
<evidence type="ECO:0000256" key="5">
    <source>
        <dbReference type="ARBA" id="ARBA00010617"/>
    </source>
</evidence>
<keyword evidence="6 27" id="KW-0349">Heme</keyword>
<comment type="catalytic activity">
    <reaction evidence="22">
        <text>an omega-methyl-long-chain fatty acid + reduced [NADPH--hemoprotein reductase] + O2 = an omega-hydroxy-long-chain fatty acid + oxidized [NADPH--hemoprotein reductase] + H2O + H(+)</text>
        <dbReference type="Rhea" id="RHEA:56748"/>
        <dbReference type="Rhea" id="RHEA-COMP:11964"/>
        <dbReference type="Rhea" id="RHEA-COMP:11965"/>
        <dbReference type="ChEBI" id="CHEBI:15377"/>
        <dbReference type="ChEBI" id="CHEBI:15378"/>
        <dbReference type="ChEBI" id="CHEBI:15379"/>
        <dbReference type="ChEBI" id="CHEBI:57618"/>
        <dbReference type="ChEBI" id="CHEBI:58210"/>
        <dbReference type="ChEBI" id="CHEBI:140991"/>
        <dbReference type="ChEBI" id="CHEBI:140992"/>
        <dbReference type="EC" id="1.14.14.80"/>
    </reaction>
    <physiologicalReaction direction="left-to-right" evidence="22">
        <dbReference type="Rhea" id="RHEA:56749"/>
    </physiologicalReaction>
</comment>
<dbReference type="GO" id="GO:0005789">
    <property type="term" value="C:endoplasmic reticulum membrane"/>
    <property type="evidence" value="ECO:0007669"/>
    <property type="project" value="UniProtKB-SubCell"/>
</dbReference>
<evidence type="ECO:0000256" key="4">
    <source>
        <dbReference type="ARBA" id="ARBA00004477"/>
    </source>
</evidence>
<evidence type="ECO:0000256" key="22">
    <source>
        <dbReference type="ARBA" id="ARBA00052378"/>
    </source>
</evidence>
<evidence type="ECO:0000256" key="18">
    <source>
        <dbReference type="ARBA" id="ARBA00023136"/>
    </source>
</evidence>
<dbReference type="GO" id="GO:0102033">
    <property type="term" value="F:long-chain fatty acid omega-hydroxylase activity"/>
    <property type="evidence" value="ECO:0007669"/>
    <property type="project" value="UniProtKB-EC"/>
</dbReference>
<dbReference type="PRINTS" id="PR00385">
    <property type="entry name" value="P450"/>
</dbReference>
<dbReference type="InterPro" id="IPR001128">
    <property type="entry name" value="Cyt_P450"/>
</dbReference>
<evidence type="ECO:0000256" key="14">
    <source>
        <dbReference type="ARBA" id="ARBA00023004"/>
    </source>
</evidence>
<dbReference type="Pfam" id="PF00067">
    <property type="entry name" value="p450"/>
    <property type="match status" value="2"/>
</dbReference>
<evidence type="ECO:0000256" key="23">
    <source>
        <dbReference type="ARBA" id="ARBA00058812"/>
    </source>
</evidence>
<dbReference type="Gene3D" id="1.10.630.10">
    <property type="entry name" value="Cytochrome P450"/>
    <property type="match status" value="1"/>
</dbReference>
<evidence type="ECO:0000256" key="3">
    <source>
        <dbReference type="ARBA" id="ARBA00004448"/>
    </source>
</evidence>
<protein>
    <recommendedName>
        <fullName evidence="25">Cytochrome P450 2U1</fullName>
        <ecNumber evidence="24">1.14.14.80</ecNumber>
    </recommendedName>
    <alternativeName>
        <fullName evidence="26">Long-chain fatty acid omega-monooxygenase</fullName>
    </alternativeName>
</protein>
<dbReference type="CDD" id="cd20666">
    <property type="entry name" value="CYP2U1"/>
    <property type="match status" value="1"/>
</dbReference>
<evidence type="ECO:0000256" key="2">
    <source>
        <dbReference type="ARBA" id="ARBA00004154"/>
    </source>
</evidence>
<keyword evidence="9" id="KW-0999">Mitochondrion inner membrane</keyword>
<evidence type="ECO:0000256" key="15">
    <source>
        <dbReference type="ARBA" id="ARBA00023033"/>
    </source>
</evidence>
<feature type="binding site" description="axial binding residue" evidence="27">
    <location>
        <position position="534"/>
    </location>
    <ligand>
        <name>heme</name>
        <dbReference type="ChEBI" id="CHEBI:30413"/>
    </ligand>
    <ligandPart>
        <name>Fe</name>
        <dbReference type="ChEBI" id="CHEBI:18248"/>
    </ligandPart>
</feature>
<keyword evidence="14 27" id="KW-0408">Iron</keyword>
<keyword evidence="12" id="KW-1133">Transmembrane helix</keyword>
<evidence type="ECO:0000256" key="28">
    <source>
        <dbReference type="RuleBase" id="RU000461"/>
    </source>
</evidence>
<evidence type="ECO:0000256" key="24">
    <source>
        <dbReference type="ARBA" id="ARBA00066560"/>
    </source>
</evidence>
<evidence type="ECO:0000256" key="6">
    <source>
        <dbReference type="ARBA" id="ARBA00022617"/>
    </source>
</evidence>
<evidence type="ECO:0000256" key="17">
    <source>
        <dbReference type="ARBA" id="ARBA00023128"/>
    </source>
</evidence>
<evidence type="ECO:0000256" key="16">
    <source>
        <dbReference type="ARBA" id="ARBA00023098"/>
    </source>
</evidence>
<dbReference type="AlphaFoldDB" id="A0A8D1BTB8"/>
<accession>A0A8D1BTB8</accession>
<evidence type="ECO:0000256" key="26">
    <source>
        <dbReference type="ARBA" id="ARBA00079181"/>
    </source>
</evidence>
<dbReference type="PANTHER" id="PTHR24300:SF364">
    <property type="entry name" value="CYTOCHROME P450 2U1"/>
    <property type="match status" value="1"/>
</dbReference>
<evidence type="ECO:0000256" key="27">
    <source>
        <dbReference type="PIRSR" id="PIRSR602401-1"/>
    </source>
</evidence>
<comment type="subcellular location">
    <subcellularLocation>
        <location evidence="4">Endoplasmic reticulum membrane</location>
        <topology evidence="4">Multi-pass membrane protein</topology>
    </subcellularLocation>
    <subcellularLocation>
        <location evidence="2">Microsome membrane</location>
        <topology evidence="2">Multi-pass membrane protein</topology>
    </subcellularLocation>
    <subcellularLocation>
        <location evidence="3">Mitochondrion inner membrane</location>
        <topology evidence="3">Multi-pass membrane protein</topology>
    </subcellularLocation>
</comment>
<proteinExistence type="inferred from homology"/>
<evidence type="ECO:0000256" key="12">
    <source>
        <dbReference type="ARBA" id="ARBA00022989"/>
    </source>
</evidence>
<comment type="cofactor">
    <cofactor evidence="1 27">
        <name>heme</name>
        <dbReference type="ChEBI" id="CHEBI:30413"/>
    </cofactor>
</comment>
<dbReference type="GO" id="GO:0005506">
    <property type="term" value="F:iron ion binding"/>
    <property type="evidence" value="ECO:0007669"/>
    <property type="project" value="InterPro"/>
</dbReference>
<name>A0A8D1BTB8_PIG</name>
<dbReference type="InterPro" id="IPR017972">
    <property type="entry name" value="Cyt_P450_CS"/>
</dbReference>
<dbReference type="EC" id="1.14.14.80" evidence="24"/>
<dbReference type="InterPro" id="IPR036396">
    <property type="entry name" value="Cyt_P450_sf"/>
</dbReference>
<comment type="function">
    <text evidence="23">A cytochrome P450 monooxygenase involved in the metabolism of arachidonic acid and its conjugates. Mechanistically, uses molecular oxygen inserting one oxygen atom into a substrate, and reducing the second into a water molecule, with two electrons provided by NADPH via cytochrome P450 reductase (CPR; NADPH-ferrihemoprotein reductase). Acts as an omega and omega-1 hydroxylase for arachidonic acid and possibly for other long chain fatty acids. May modulate the arachidonic acid signaling pathway and play a role in other fatty acid signaling processes. May down-regulate the biological activities of N-arachidonoyl-serotonin, an endocannabinoid that has anti-nociceptive effects through inhibition of fatty acid amide hydrolase FAAH, TRPV1 receptor and T-type calcium channels. Catalyzes C-2 oxidation of the indole ring of N-arachidonoyl-serotonin forming a less active product 2-oxo-N-arachidonoyl-serotonin.</text>
</comment>
<dbReference type="GO" id="GO:0020037">
    <property type="term" value="F:heme binding"/>
    <property type="evidence" value="ECO:0007669"/>
    <property type="project" value="InterPro"/>
</dbReference>
<keyword evidence="17" id="KW-0496">Mitochondrion</keyword>
<dbReference type="GO" id="GO:0006629">
    <property type="term" value="P:lipid metabolic process"/>
    <property type="evidence" value="ECO:0007669"/>
    <property type="project" value="UniProtKB-KW"/>
</dbReference>
<comment type="similarity">
    <text evidence="5 28">Belongs to the cytochrome P450 family.</text>
</comment>
<evidence type="ECO:0000256" key="8">
    <source>
        <dbReference type="ARBA" id="ARBA00022723"/>
    </source>
</evidence>
<evidence type="ECO:0000256" key="1">
    <source>
        <dbReference type="ARBA" id="ARBA00001971"/>
    </source>
</evidence>
<dbReference type="Ensembl" id="ENSSSCT00030004206.1">
    <property type="protein sequence ID" value="ENSSSCP00030001664.1"/>
    <property type="gene ID" value="ENSSSCG00030003247.1"/>
</dbReference>
<evidence type="ECO:0000256" key="13">
    <source>
        <dbReference type="ARBA" id="ARBA00023002"/>
    </source>
</evidence>
<sequence length="587" mass="66502">MASSGLAQPPSEDSPWPLSLLHASPGLLRLDPTGGALLLLVLAALLGWNWLWRRPEPGIPPGPTPWPVVGNFGFVLLPPFLRRKSWPYGRAKTNPLNTSGLSAQLLLAELAHVYGNIYSFFIGHYLVVVLNDFHSVREALVQQAEVFSDRPRMPLSYILTKGKGIVFAHYGPVWRQQRKFSHSTLRHFGLGKLSLEPKIIEEFRFVKEEMQKHGEDPFNPFPIVNNAVSNIICSLCFGQRFDYTNSEFKKMLNFMSRALEICLNTQLLLVNICSWLYYLPFGPFKELRQIEKDITTFLKKIIKDHRESLDVANPQDFIDMYLLHVEEERKNNGNSSFDEDYLFYIIGDLFIAGTDTTTNSLLWCLLYMSLNPDVQEKVHEEIERVIGADRAPSLTDKAQMPYTEATLMEVQRLSVVVPLSIPHMTSEKTGTGASSCALPQAGSWEGVERRGCPLIKSCLHPQVPRSLVSANYKVLQGYTIPKGTIILPNLWSVHRDPAIWEKPDDFYPNRFLDDQGQLIKKESFIPFGIGKRVCMGEQLAKMEIFLMFVSLMQSFTFALPKDSKPNLTGKYGLTLAPHPFNIIASKR</sequence>
<keyword evidence="7" id="KW-0812">Transmembrane</keyword>
<reference evidence="29" key="1">
    <citation type="submission" date="2025-08" db="UniProtKB">
        <authorList>
            <consortium name="Ensembl"/>
        </authorList>
    </citation>
    <scope>IDENTIFICATION</scope>
</reference>
<dbReference type="GO" id="GO:0005743">
    <property type="term" value="C:mitochondrial inner membrane"/>
    <property type="evidence" value="ECO:0007669"/>
    <property type="project" value="UniProtKB-SubCell"/>
</dbReference>
<organism evidence="29 30">
    <name type="scientific">Sus scrofa</name>
    <name type="common">Pig</name>
    <dbReference type="NCBI Taxonomy" id="9823"/>
    <lineage>
        <taxon>Eukaryota</taxon>
        <taxon>Metazoa</taxon>
        <taxon>Chordata</taxon>
        <taxon>Craniata</taxon>
        <taxon>Vertebrata</taxon>
        <taxon>Euteleostomi</taxon>
        <taxon>Mammalia</taxon>
        <taxon>Eutheria</taxon>
        <taxon>Laurasiatheria</taxon>
        <taxon>Artiodactyla</taxon>
        <taxon>Suina</taxon>
        <taxon>Suidae</taxon>
        <taxon>Sus</taxon>
    </lineage>
</organism>
<evidence type="ECO:0000256" key="20">
    <source>
        <dbReference type="ARBA" id="ARBA00051320"/>
    </source>
</evidence>